<dbReference type="RefSeq" id="WP_408641243.1">
    <property type="nucleotide sequence ID" value="NZ_AP018664.1"/>
</dbReference>
<accession>A0A494W7G6</accession>
<sequence>MFTSSAPLLSPRDFQFPAISLSGNVDQSMYLHFRSSLTNAPQEGLVVVEMSTLGGDPEVARMMGEDIRFHSDLCPQRRLVFLGKTAVYSAGATFMGFFAAENRYLTRGTRVMIHERLITKTIDLSGPLSTCIATLKASLHEIRSSIEIQNEGFQNLITGSDITMDELLQKAPENWYLEANEAQARGLVAAVL</sequence>
<proteinExistence type="predicted"/>
<dbReference type="InterPro" id="IPR029045">
    <property type="entry name" value="ClpP/crotonase-like_dom_sf"/>
</dbReference>
<dbReference type="SUPFAM" id="SSF52096">
    <property type="entry name" value="ClpP/crotonase"/>
    <property type="match status" value="1"/>
</dbReference>
<keyword evidence="2" id="KW-1185">Reference proteome</keyword>
<gene>
    <name evidence="1" type="ORF">SAMIE_1027670</name>
</gene>
<dbReference type="Proteomes" id="UP000279959">
    <property type="component" value="Chromosome"/>
</dbReference>
<evidence type="ECO:0000313" key="1">
    <source>
        <dbReference type="EMBL" id="BBD99266.1"/>
    </source>
</evidence>
<evidence type="ECO:0000313" key="2">
    <source>
        <dbReference type="Proteomes" id="UP000279959"/>
    </source>
</evidence>
<dbReference type="AlphaFoldDB" id="A0A494W7G6"/>
<name>A0A494W7G6_9SPHN</name>
<dbReference type="Gene3D" id="3.90.226.10">
    <property type="entry name" value="2-enoyl-CoA Hydratase, Chain A, domain 1"/>
    <property type="match status" value="1"/>
</dbReference>
<organism evidence="1 2">
    <name type="scientific">Sphingobium amiense</name>
    <dbReference type="NCBI Taxonomy" id="135719"/>
    <lineage>
        <taxon>Bacteria</taxon>
        <taxon>Pseudomonadati</taxon>
        <taxon>Pseudomonadota</taxon>
        <taxon>Alphaproteobacteria</taxon>
        <taxon>Sphingomonadales</taxon>
        <taxon>Sphingomonadaceae</taxon>
        <taxon>Sphingobium</taxon>
    </lineage>
</organism>
<reference evidence="1 2" key="1">
    <citation type="submission" date="2018-05" db="EMBL/GenBank/DDBJ databases">
        <title>Complete Genome Sequence of the Nonylphenol-Degrading Bacterium Sphingobium amiense DSM 16289T.</title>
        <authorList>
            <person name="Ootsuka M."/>
            <person name="Nishizawa T."/>
            <person name="Ohta H."/>
        </authorList>
    </citation>
    <scope>NUCLEOTIDE SEQUENCE [LARGE SCALE GENOMIC DNA]</scope>
    <source>
        <strain evidence="1 2">DSM 16289</strain>
    </source>
</reference>
<dbReference type="KEGG" id="sami:SAMIE_1027670"/>
<dbReference type="EMBL" id="AP018664">
    <property type="protein sequence ID" value="BBD99266.1"/>
    <property type="molecule type" value="Genomic_DNA"/>
</dbReference>
<protein>
    <submittedName>
        <fullName evidence="1">Peptidase S14</fullName>
    </submittedName>
</protein>